<accession>A0ABT2FQ36</accession>
<reference evidence="1 2" key="1">
    <citation type="submission" date="2022-02" db="EMBL/GenBank/DDBJ databases">
        <authorList>
            <person name="Zhuang L."/>
        </authorList>
    </citation>
    <scope>NUCLEOTIDE SEQUENCE [LARGE SCALE GENOMIC DNA]</scope>
    <source>
        <strain evidence="1 2">C32</strain>
    </source>
</reference>
<protein>
    <submittedName>
        <fullName evidence="1">Uncharacterized protein</fullName>
    </submittedName>
</protein>
<organism evidence="1 2">
    <name type="scientific">Shewanella electrica</name>
    <dbReference type="NCBI Taxonomy" id="515560"/>
    <lineage>
        <taxon>Bacteria</taxon>
        <taxon>Pseudomonadati</taxon>
        <taxon>Pseudomonadota</taxon>
        <taxon>Gammaproteobacteria</taxon>
        <taxon>Alteromonadales</taxon>
        <taxon>Shewanellaceae</taxon>
        <taxon>Shewanella</taxon>
    </lineage>
</organism>
<evidence type="ECO:0000313" key="1">
    <source>
        <dbReference type="EMBL" id="MCS4558462.1"/>
    </source>
</evidence>
<comment type="caution">
    <text evidence="1">The sequence shown here is derived from an EMBL/GenBank/DDBJ whole genome shotgun (WGS) entry which is preliminary data.</text>
</comment>
<dbReference type="RefSeq" id="WP_238898281.1">
    <property type="nucleotide sequence ID" value="NZ_JAKOGG010000021.1"/>
</dbReference>
<proteinExistence type="predicted"/>
<evidence type="ECO:0000313" key="2">
    <source>
        <dbReference type="Proteomes" id="UP001201549"/>
    </source>
</evidence>
<keyword evidence="2" id="KW-1185">Reference proteome</keyword>
<reference evidence="2" key="2">
    <citation type="submission" date="2023-07" db="EMBL/GenBank/DDBJ databases">
        <title>Shewanella mangrovi sp. nov., an acetaldehyde- degrading bacterium isolated from mangrove sediment.</title>
        <authorList>
            <person name="Liu Y."/>
        </authorList>
    </citation>
    <scope>NUCLEOTIDE SEQUENCE [LARGE SCALE GENOMIC DNA]</scope>
    <source>
        <strain evidence="2">C32</strain>
    </source>
</reference>
<dbReference type="Proteomes" id="UP001201549">
    <property type="component" value="Unassembled WGS sequence"/>
</dbReference>
<dbReference type="EMBL" id="JAKOGG010000021">
    <property type="protein sequence ID" value="MCS4558462.1"/>
    <property type="molecule type" value="Genomic_DNA"/>
</dbReference>
<sequence>MQCIRCDNITLNSDAEPFYRCPVCCRQFRLHTNGKLVERWLGPISTVLYPVQYDSLPQAKAAEMAEQLYQATYGHVKTSFRRFTPEQLTYLIQELELELNSPVQQVADILKSRASEAELRAYMAQLVMQLKHKIAAC</sequence>
<name>A0ABT2FQ36_9GAMM</name>
<gene>
    <name evidence="1" type="ORF">L9G74_18655</name>
</gene>